<dbReference type="PRINTS" id="PR00107">
    <property type="entry name" value="PHOSPHOCPHPR"/>
</dbReference>
<dbReference type="OrthoDB" id="307063at2157"/>
<dbReference type="Gene3D" id="3.30.1340.10">
    <property type="entry name" value="HPr-like"/>
    <property type="match status" value="1"/>
</dbReference>
<dbReference type="PANTHER" id="PTHR33705:SF2">
    <property type="entry name" value="PHOSPHOCARRIER PROTEIN NPR"/>
    <property type="match status" value="1"/>
</dbReference>
<dbReference type="InterPro" id="IPR000032">
    <property type="entry name" value="HPr-like"/>
</dbReference>
<evidence type="ECO:0000259" key="4">
    <source>
        <dbReference type="PROSITE" id="PS51350"/>
    </source>
</evidence>
<dbReference type="SUPFAM" id="SSF55594">
    <property type="entry name" value="HPr-like"/>
    <property type="match status" value="1"/>
</dbReference>
<dbReference type="GO" id="GO:0009401">
    <property type="term" value="P:phosphoenolpyruvate-dependent sugar phosphotransferase system"/>
    <property type="evidence" value="ECO:0007669"/>
    <property type="project" value="UniProtKB-KW"/>
</dbReference>
<dbReference type="PROSITE" id="PS51350">
    <property type="entry name" value="PTS_HPR_DOM"/>
    <property type="match status" value="1"/>
</dbReference>
<dbReference type="STRING" id="1095776.SAMN04515672_1678"/>
<comment type="subcellular location">
    <subcellularLocation>
        <location evidence="1">Cytoplasm</location>
    </subcellularLocation>
</comment>
<dbReference type="InterPro" id="IPR035895">
    <property type="entry name" value="HPr-like_sf"/>
</dbReference>
<dbReference type="GO" id="GO:0005737">
    <property type="term" value="C:cytoplasm"/>
    <property type="evidence" value="ECO:0007669"/>
    <property type="project" value="UniProtKB-SubCell"/>
</dbReference>
<keyword evidence="2" id="KW-0963">Cytoplasm</keyword>
<keyword evidence="3" id="KW-0598">Phosphotransferase system</keyword>
<dbReference type="Proteomes" id="UP000198882">
    <property type="component" value="Unassembled WGS sequence"/>
</dbReference>
<proteinExistence type="predicted"/>
<dbReference type="InterPro" id="IPR050399">
    <property type="entry name" value="HPr"/>
</dbReference>
<dbReference type="CDD" id="cd00367">
    <property type="entry name" value="PTS-HPr_like"/>
    <property type="match status" value="1"/>
</dbReference>
<evidence type="ECO:0000313" key="5">
    <source>
        <dbReference type="EMBL" id="SDJ87499.1"/>
    </source>
</evidence>
<reference evidence="6" key="1">
    <citation type="submission" date="2016-10" db="EMBL/GenBank/DDBJ databases">
        <authorList>
            <person name="Varghese N."/>
            <person name="Submissions S."/>
        </authorList>
    </citation>
    <scope>NUCLEOTIDE SEQUENCE [LARGE SCALE GENOMIC DNA]</scope>
    <source>
        <strain evidence="6">B4,CECT 8067,JCM 17497</strain>
    </source>
</reference>
<dbReference type="Pfam" id="PF00381">
    <property type="entry name" value="PTS-HPr"/>
    <property type="match status" value="1"/>
</dbReference>
<evidence type="ECO:0000256" key="3">
    <source>
        <dbReference type="ARBA" id="ARBA00022683"/>
    </source>
</evidence>
<dbReference type="EMBL" id="FNFE01000002">
    <property type="protein sequence ID" value="SDJ87499.1"/>
    <property type="molecule type" value="Genomic_DNA"/>
</dbReference>
<organism evidence="5 6">
    <name type="scientific">Natronorubrum texcoconense</name>
    <dbReference type="NCBI Taxonomy" id="1095776"/>
    <lineage>
        <taxon>Archaea</taxon>
        <taxon>Methanobacteriati</taxon>
        <taxon>Methanobacteriota</taxon>
        <taxon>Stenosarchaea group</taxon>
        <taxon>Halobacteria</taxon>
        <taxon>Halobacteriales</taxon>
        <taxon>Natrialbaceae</taxon>
        <taxon>Natronorubrum</taxon>
    </lineage>
</organism>
<gene>
    <name evidence="5" type="ORF">SAMN04515672_1678</name>
</gene>
<evidence type="ECO:0000313" key="6">
    <source>
        <dbReference type="Proteomes" id="UP000198882"/>
    </source>
</evidence>
<sequence length="88" mass="9299">MIERSLTVVPENGLHARPAARFVSTASQFDSAIEVSAADGDPVDASSMLAVTGLNVRGGERVRLTVDGPDEDAAFEALEEILTTPEEE</sequence>
<protein>
    <submittedName>
        <fullName evidence="5">Phosphocarrier protein HPr</fullName>
    </submittedName>
</protein>
<dbReference type="RefSeq" id="WP_175529257.1">
    <property type="nucleotide sequence ID" value="NZ_FNFE01000002.1"/>
</dbReference>
<dbReference type="PANTHER" id="PTHR33705">
    <property type="entry name" value="PHOSPHOCARRIER PROTEIN HPR"/>
    <property type="match status" value="1"/>
</dbReference>
<dbReference type="PROSITE" id="PS00369">
    <property type="entry name" value="PTS_HPR_HIS"/>
    <property type="match status" value="1"/>
</dbReference>
<feature type="domain" description="HPr" evidence="4">
    <location>
        <begin position="1"/>
        <end position="88"/>
    </location>
</feature>
<evidence type="ECO:0000256" key="1">
    <source>
        <dbReference type="ARBA" id="ARBA00004496"/>
    </source>
</evidence>
<dbReference type="AlphaFoldDB" id="A0A1G8X9Z1"/>
<keyword evidence="6" id="KW-1185">Reference proteome</keyword>
<evidence type="ECO:0000256" key="2">
    <source>
        <dbReference type="ARBA" id="ARBA00022490"/>
    </source>
</evidence>
<dbReference type="NCBIfam" id="TIGR01003">
    <property type="entry name" value="PTS_HPr_family"/>
    <property type="match status" value="1"/>
</dbReference>
<name>A0A1G8X9Z1_9EURY</name>
<dbReference type="InterPro" id="IPR001020">
    <property type="entry name" value="PTS_HPr_His_P_site"/>
</dbReference>
<accession>A0A1G8X9Z1</accession>